<gene>
    <name evidence="2" type="ORF">EGW08_011584</name>
</gene>
<proteinExistence type="predicted"/>
<feature type="signal peptide" evidence="1">
    <location>
        <begin position="1"/>
        <end position="19"/>
    </location>
</feature>
<comment type="caution">
    <text evidence="2">The sequence shown here is derived from an EMBL/GenBank/DDBJ whole genome shotgun (WGS) entry which is preliminary data.</text>
</comment>
<dbReference type="OrthoDB" id="5946254at2759"/>
<accession>A0A3S1A1Z0</accession>
<evidence type="ECO:0000256" key="1">
    <source>
        <dbReference type="SAM" id="SignalP"/>
    </source>
</evidence>
<name>A0A3S1A1Z0_ELYCH</name>
<dbReference type="Proteomes" id="UP000271974">
    <property type="component" value="Unassembled WGS sequence"/>
</dbReference>
<keyword evidence="3" id="KW-1185">Reference proteome</keyword>
<protein>
    <submittedName>
        <fullName evidence="2">Uncharacterized protein</fullName>
    </submittedName>
</protein>
<dbReference type="PANTHER" id="PTHR38564">
    <property type="entry name" value="SI:CH73-250A16.5-RELATED"/>
    <property type="match status" value="1"/>
</dbReference>
<dbReference type="PANTHER" id="PTHR38564:SF2">
    <property type="entry name" value="WU:FC46H12 PRECURSOR"/>
    <property type="match status" value="1"/>
</dbReference>
<keyword evidence="1" id="KW-0732">Signal</keyword>
<dbReference type="EMBL" id="RQTK01000380">
    <property type="protein sequence ID" value="RUS80634.1"/>
    <property type="molecule type" value="Genomic_DNA"/>
</dbReference>
<evidence type="ECO:0000313" key="3">
    <source>
        <dbReference type="Proteomes" id="UP000271974"/>
    </source>
</evidence>
<reference evidence="2 3" key="1">
    <citation type="submission" date="2019-01" db="EMBL/GenBank/DDBJ databases">
        <title>A draft genome assembly of the solar-powered sea slug Elysia chlorotica.</title>
        <authorList>
            <person name="Cai H."/>
            <person name="Li Q."/>
            <person name="Fang X."/>
            <person name="Li J."/>
            <person name="Curtis N.E."/>
            <person name="Altenburger A."/>
            <person name="Shibata T."/>
            <person name="Feng M."/>
            <person name="Maeda T."/>
            <person name="Schwartz J.A."/>
            <person name="Shigenobu S."/>
            <person name="Lundholm N."/>
            <person name="Nishiyama T."/>
            <person name="Yang H."/>
            <person name="Hasebe M."/>
            <person name="Li S."/>
            <person name="Pierce S.K."/>
            <person name="Wang J."/>
        </authorList>
    </citation>
    <scope>NUCLEOTIDE SEQUENCE [LARGE SCALE GENOMIC DNA]</scope>
    <source>
        <strain evidence="2">EC2010</strain>
        <tissue evidence="2">Whole organism of an adult</tissue>
    </source>
</reference>
<sequence>MVAFASILFFSCLVTICSAISNPLHASCKLDWNVGADCGTAADKLLKQIDAWSGDDCGTSEKCLYSLEHFDGTTLLAKHETPQKHYVDNLKMVFTSNGSNCAIHGESSSELWYAVLDYGTNYCNLHNLITGSQLDQTTGFSESTNNWKCTQYSSANCEKY</sequence>
<feature type="chain" id="PRO_5018718097" evidence="1">
    <location>
        <begin position="20"/>
        <end position="160"/>
    </location>
</feature>
<organism evidence="2 3">
    <name type="scientific">Elysia chlorotica</name>
    <name type="common">Eastern emerald elysia</name>
    <name type="synonym">Sea slug</name>
    <dbReference type="NCBI Taxonomy" id="188477"/>
    <lineage>
        <taxon>Eukaryota</taxon>
        <taxon>Metazoa</taxon>
        <taxon>Spiralia</taxon>
        <taxon>Lophotrochozoa</taxon>
        <taxon>Mollusca</taxon>
        <taxon>Gastropoda</taxon>
        <taxon>Heterobranchia</taxon>
        <taxon>Euthyneura</taxon>
        <taxon>Panpulmonata</taxon>
        <taxon>Sacoglossa</taxon>
        <taxon>Placobranchoidea</taxon>
        <taxon>Plakobranchidae</taxon>
        <taxon>Elysia</taxon>
    </lineage>
</organism>
<dbReference type="AlphaFoldDB" id="A0A3S1A1Z0"/>
<evidence type="ECO:0000313" key="2">
    <source>
        <dbReference type="EMBL" id="RUS80634.1"/>
    </source>
</evidence>